<dbReference type="InterPro" id="IPR011250">
    <property type="entry name" value="OMP/PagP_B-barrel"/>
</dbReference>
<reference evidence="4 5" key="1">
    <citation type="submission" date="2018-07" db="EMBL/GenBank/DDBJ databases">
        <title>Genomic Encyclopedia of Type Strains, Phase IV (KMG-IV): sequencing the most valuable type-strain genomes for metagenomic binning, comparative biology and taxonomic classification.</title>
        <authorList>
            <person name="Goeker M."/>
        </authorList>
    </citation>
    <scope>NUCLEOTIDE SEQUENCE [LARGE SCALE GENOMIC DNA]</scope>
    <source>
        <strain evidence="4 5">DSM 16500</strain>
    </source>
</reference>
<dbReference type="InterPro" id="IPR027385">
    <property type="entry name" value="Beta-barrel_OMP"/>
</dbReference>
<dbReference type="RefSeq" id="WP_114834237.1">
    <property type="nucleotide sequence ID" value="NZ_LR699114.1"/>
</dbReference>
<dbReference type="OrthoDB" id="9782229at2"/>
<dbReference type="EMBL" id="QQAX01000009">
    <property type="protein sequence ID" value="RDI44561.1"/>
    <property type="molecule type" value="Genomic_DNA"/>
</dbReference>
<evidence type="ECO:0000313" key="5">
    <source>
        <dbReference type="Proteomes" id="UP000254720"/>
    </source>
</evidence>
<organism evidence="4 5">
    <name type="scientific">Aquicella lusitana</name>
    <dbReference type="NCBI Taxonomy" id="254246"/>
    <lineage>
        <taxon>Bacteria</taxon>
        <taxon>Pseudomonadati</taxon>
        <taxon>Pseudomonadota</taxon>
        <taxon>Gammaproteobacteria</taxon>
        <taxon>Legionellales</taxon>
        <taxon>Coxiellaceae</taxon>
        <taxon>Aquicella</taxon>
    </lineage>
</organism>
<protein>
    <submittedName>
        <fullName evidence="4">Opacity protein-like surface antigen</fullName>
    </submittedName>
</protein>
<dbReference type="PROSITE" id="PS51257">
    <property type="entry name" value="PROKAR_LIPOPROTEIN"/>
    <property type="match status" value="1"/>
</dbReference>
<dbReference type="Proteomes" id="UP000254720">
    <property type="component" value="Unassembled WGS sequence"/>
</dbReference>
<name>A0A370GLL0_9COXI</name>
<evidence type="ECO:0000313" key="4">
    <source>
        <dbReference type="EMBL" id="RDI44561.1"/>
    </source>
</evidence>
<evidence type="ECO:0000259" key="3">
    <source>
        <dbReference type="Pfam" id="PF13505"/>
    </source>
</evidence>
<feature type="signal peptide" evidence="2">
    <location>
        <begin position="1"/>
        <end position="21"/>
    </location>
</feature>
<keyword evidence="1 2" id="KW-0732">Signal</keyword>
<feature type="chain" id="PRO_5016818515" evidence="2">
    <location>
        <begin position="22"/>
        <end position="178"/>
    </location>
</feature>
<keyword evidence="5" id="KW-1185">Reference proteome</keyword>
<proteinExistence type="predicted"/>
<evidence type="ECO:0000256" key="2">
    <source>
        <dbReference type="SAM" id="SignalP"/>
    </source>
</evidence>
<feature type="domain" description="Outer membrane protein beta-barrel" evidence="3">
    <location>
        <begin position="12"/>
        <end position="176"/>
    </location>
</feature>
<accession>A0A370GLL0</accession>
<evidence type="ECO:0000256" key="1">
    <source>
        <dbReference type="ARBA" id="ARBA00022729"/>
    </source>
</evidence>
<dbReference type="AlphaFoldDB" id="A0A370GLL0"/>
<comment type="caution">
    <text evidence="4">The sequence shown here is derived from an EMBL/GenBank/DDBJ whole genome shotgun (WGS) entry which is preliminary data.</text>
</comment>
<dbReference type="SUPFAM" id="SSF56925">
    <property type="entry name" value="OMPA-like"/>
    <property type="match status" value="1"/>
</dbReference>
<dbReference type="Gene3D" id="2.40.160.20">
    <property type="match status" value="1"/>
</dbReference>
<dbReference type="Pfam" id="PF13505">
    <property type="entry name" value="OMP_b-brl"/>
    <property type="match status" value="1"/>
</dbReference>
<gene>
    <name evidence="4" type="ORF">C8D86_10943</name>
</gene>
<sequence>MFKKILVASALILGCPSITFAYSFYLGPGVAYEDIRGGGADYNGIGPRIIAGYGGIFRDSMYLAGEVFGEPRSITLQNTQSSTGVNLKARYSYGASLVPGYDIDGTLMAYGRLGISYVRFDKMNATRNGCQLGLGLEYRLNEVWSARGEYDYIAYSSVADVSPRDNQILVSVLYHFVF</sequence>